<evidence type="ECO:0000313" key="2">
    <source>
        <dbReference type="Proteomes" id="UP000199035"/>
    </source>
</evidence>
<dbReference type="AlphaFoldDB" id="A0A1H3IBK6"/>
<accession>A0A1H3IBK6</accession>
<evidence type="ECO:0008006" key="3">
    <source>
        <dbReference type="Google" id="ProtNLM"/>
    </source>
</evidence>
<organism evidence="1 2">
    <name type="scientific">Acinetobacter kyonggiensis</name>
    <dbReference type="NCBI Taxonomy" id="595670"/>
    <lineage>
        <taxon>Bacteria</taxon>
        <taxon>Pseudomonadati</taxon>
        <taxon>Pseudomonadota</taxon>
        <taxon>Gammaproteobacteria</taxon>
        <taxon>Moraxellales</taxon>
        <taxon>Moraxellaceae</taxon>
        <taxon>Acinetobacter</taxon>
    </lineage>
</organism>
<name>A0A1H3IBK6_9GAMM</name>
<gene>
    <name evidence="1" type="ORF">SAMN05421643_10660</name>
</gene>
<protein>
    <recommendedName>
        <fullName evidence="3">Acetyltransferase (GNAT) domain-containing protein</fullName>
    </recommendedName>
</protein>
<dbReference type="EMBL" id="FNPK01000006">
    <property type="protein sequence ID" value="SDY25081.1"/>
    <property type="molecule type" value="Genomic_DNA"/>
</dbReference>
<evidence type="ECO:0000313" key="1">
    <source>
        <dbReference type="EMBL" id="SDY25081.1"/>
    </source>
</evidence>
<keyword evidence="2" id="KW-1185">Reference proteome</keyword>
<dbReference type="RefSeq" id="WP_092688941.1">
    <property type="nucleotide sequence ID" value="NZ_FNPK01000006.1"/>
</dbReference>
<dbReference type="STRING" id="595670.SAMN05421643_10660"/>
<dbReference type="Proteomes" id="UP000199035">
    <property type="component" value="Unassembled WGS sequence"/>
</dbReference>
<proteinExistence type="predicted"/>
<sequence>MLITETVTDFSKLSSGQKKQFFKKIWAFDQHIFPNSTVKEIYNFVHDVDAVSVQVIHYYHEGKLIGQNVLPIIKLFLDGKPIFVLSSRAGILPDYRRGNRTLNSAIRVVLNHQIRNLTIPLWFVTTVIQPKVYTLFASRSQRFFPRAGRQIPQDYLQVLNIFQQRKHEVQKRREDIFVHPIVRPKISLDQLRCLRNKATTHINFFMQHVPDYFDGMGLMCVCKLDLKTIFEMMFNLSFNRHVH</sequence>
<reference evidence="2" key="1">
    <citation type="submission" date="2016-10" db="EMBL/GenBank/DDBJ databases">
        <authorList>
            <person name="Varghese N."/>
            <person name="Submissions S."/>
        </authorList>
    </citation>
    <scope>NUCLEOTIDE SEQUENCE [LARGE SCALE GENOMIC DNA]</scope>
    <source>
        <strain evidence="2">ANC 5109</strain>
    </source>
</reference>